<protein>
    <submittedName>
        <fullName evidence="1">Uncharacterized protein</fullName>
    </submittedName>
</protein>
<proteinExistence type="predicted"/>
<name>A0A5F1YGW7_9LEPT</name>
<accession>A0A5F1YGW7</accession>
<evidence type="ECO:0000313" key="2">
    <source>
        <dbReference type="Proteomes" id="UP000298277"/>
    </source>
</evidence>
<dbReference type="RefSeq" id="WP_135595519.1">
    <property type="nucleotide sequence ID" value="NZ_RQEZ01000086.1"/>
</dbReference>
<organism evidence="1 2">
    <name type="scientific">Leptospira gomenensis</name>
    <dbReference type="NCBI Taxonomy" id="2484974"/>
    <lineage>
        <taxon>Bacteria</taxon>
        <taxon>Pseudomonadati</taxon>
        <taxon>Spirochaetota</taxon>
        <taxon>Spirochaetia</taxon>
        <taxon>Leptospirales</taxon>
        <taxon>Leptospiraceae</taxon>
        <taxon>Leptospira</taxon>
    </lineage>
</organism>
<evidence type="ECO:0000313" key="1">
    <source>
        <dbReference type="EMBL" id="TGK36170.1"/>
    </source>
</evidence>
<comment type="caution">
    <text evidence="1">The sequence shown here is derived from an EMBL/GenBank/DDBJ whole genome shotgun (WGS) entry which is preliminary data.</text>
</comment>
<sequence length="109" mass="12244">MQKFLINAEIQIQRPVYDNDNNIVPGTDKPYPVKVNLQASSKILIGKDGGETKASYFILVAEEELPAALPATENKGWEVKLPGETDWFQVHDVKPPAGRYLRNVQFYVA</sequence>
<gene>
    <name evidence="1" type="ORF">EHQ17_04445</name>
</gene>
<dbReference type="Proteomes" id="UP000298277">
    <property type="component" value="Unassembled WGS sequence"/>
</dbReference>
<reference evidence="1" key="1">
    <citation type="journal article" date="2019" name="PLoS Negl. Trop. Dis.">
        <title>Revisiting the worldwide diversity of Leptospira species in the environment.</title>
        <authorList>
            <person name="Vincent A.T."/>
            <person name="Schiettekatte O."/>
            <person name="Bourhy P."/>
            <person name="Veyrier F.J."/>
            <person name="Picardeau M."/>
        </authorList>
    </citation>
    <scope>NUCLEOTIDE SEQUENCE [LARGE SCALE GENOMIC DNA]</scope>
    <source>
        <strain evidence="1">201800299</strain>
    </source>
</reference>
<keyword evidence="2" id="KW-1185">Reference proteome</keyword>
<dbReference type="EMBL" id="RQFA01000024">
    <property type="protein sequence ID" value="TGK36170.1"/>
    <property type="molecule type" value="Genomic_DNA"/>
</dbReference>
<dbReference type="AlphaFoldDB" id="A0A5F1YGW7"/>